<comment type="similarity">
    <text evidence="1">Belongs to the NAD(P)-dependent epimerase/dehydratase family.</text>
</comment>
<dbReference type="InterPro" id="IPR001509">
    <property type="entry name" value="Epimerase_deHydtase"/>
</dbReference>
<dbReference type="OrthoDB" id="9801785at2"/>
<reference evidence="3 4" key="1">
    <citation type="submission" date="2018-09" db="EMBL/GenBank/DDBJ databases">
        <title>Optimization and identification of Corynebacterium falsenii FN1-14 from fish paste.</title>
        <authorList>
            <person name="Daroonpunt R."/>
            <person name="Tanasupawat S."/>
        </authorList>
    </citation>
    <scope>NUCLEOTIDE SEQUENCE [LARGE SCALE GENOMIC DNA]</scope>
    <source>
        <strain evidence="3 4">FN1-14</strain>
    </source>
</reference>
<dbReference type="Gene3D" id="3.40.50.720">
    <property type="entry name" value="NAD(P)-binding Rossmann-like Domain"/>
    <property type="match status" value="1"/>
</dbReference>
<evidence type="ECO:0000256" key="1">
    <source>
        <dbReference type="ARBA" id="ARBA00007637"/>
    </source>
</evidence>
<gene>
    <name evidence="3" type="ORF">D3M95_09745</name>
</gene>
<dbReference type="InterPro" id="IPR020904">
    <property type="entry name" value="Sc_DH/Rdtase_CS"/>
</dbReference>
<dbReference type="AlphaFoldDB" id="A0A418Q550"/>
<evidence type="ECO:0000313" key="3">
    <source>
        <dbReference type="EMBL" id="RIX33660.1"/>
    </source>
</evidence>
<proteinExistence type="inferred from homology"/>
<name>A0A418Q550_9CORY</name>
<keyword evidence="4" id="KW-1185">Reference proteome</keyword>
<dbReference type="EMBL" id="QXJK01000013">
    <property type="protein sequence ID" value="RIX33660.1"/>
    <property type="molecule type" value="Genomic_DNA"/>
</dbReference>
<sequence>MRAIVTGGAGFIGSHLVDKLIDRGDEVTIVDNFSHGKRTNINPKATVIDADIRTADLDSIVSKASPEVIFHLAAQIDVRSSVEDPINDATLNILSTIRLAEAARRHGVRKIVHTSSGGAIYGRPELPVSEKVVPEPESPYAASKYAGEIYLNVYRRLYGLECSFIAPANVYGPRQDPHGEAGVVAIFSQHLLQGKPTKVFGEGSNTRDYVYVGDVVDAFIAASGDKGNGLRFNVGTGKETTDRELHSLVAAAAGADDDPEFAPARLGDVPRSALDASLAREVLGWSPQVSLEEGIRRTVEFFR</sequence>
<dbReference type="PROSITE" id="PS00061">
    <property type="entry name" value="ADH_SHORT"/>
    <property type="match status" value="1"/>
</dbReference>
<dbReference type="RefSeq" id="WP_025403711.1">
    <property type="nucleotide sequence ID" value="NZ_CBCRUA010000002.1"/>
</dbReference>
<protein>
    <submittedName>
        <fullName evidence="3">NAD-dependent epimerase/dehydratase family protein</fullName>
    </submittedName>
</protein>
<organism evidence="3 4">
    <name type="scientific">Corynebacterium falsenii</name>
    <dbReference type="NCBI Taxonomy" id="108486"/>
    <lineage>
        <taxon>Bacteria</taxon>
        <taxon>Bacillati</taxon>
        <taxon>Actinomycetota</taxon>
        <taxon>Actinomycetes</taxon>
        <taxon>Mycobacteriales</taxon>
        <taxon>Corynebacteriaceae</taxon>
        <taxon>Corynebacterium</taxon>
    </lineage>
</organism>
<dbReference type="Proteomes" id="UP000285278">
    <property type="component" value="Unassembled WGS sequence"/>
</dbReference>
<comment type="caution">
    <text evidence="3">The sequence shown here is derived from an EMBL/GenBank/DDBJ whole genome shotgun (WGS) entry which is preliminary data.</text>
</comment>
<accession>A0A418Q550</accession>
<evidence type="ECO:0000313" key="4">
    <source>
        <dbReference type="Proteomes" id="UP000285278"/>
    </source>
</evidence>
<evidence type="ECO:0000259" key="2">
    <source>
        <dbReference type="Pfam" id="PF01370"/>
    </source>
</evidence>
<dbReference type="SUPFAM" id="SSF51735">
    <property type="entry name" value="NAD(P)-binding Rossmann-fold domains"/>
    <property type="match status" value="1"/>
</dbReference>
<dbReference type="STRING" id="1451189.CFAL_10910"/>
<dbReference type="Pfam" id="PF01370">
    <property type="entry name" value="Epimerase"/>
    <property type="match status" value="1"/>
</dbReference>
<dbReference type="InterPro" id="IPR036291">
    <property type="entry name" value="NAD(P)-bd_dom_sf"/>
</dbReference>
<dbReference type="Gene3D" id="3.90.25.10">
    <property type="entry name" value="UDP-galactose 4-epimerase, domain 1"/>
    <property type="match status" value="1"/>
</dbReference>
<dbReference type="PANTHER" id="PTHR43000">
    <property type="entry name" value="DTDP-D-GLUCOSE 4,6-DEHYDRATASE-RELATED"/>
    <property type="match status" value="1"/>
</dbReference>
<feature type="domain" description="NAD-dependent epimerase/dehydratase" evidence="2">
    <location>
        <begin position="4"/>
        <end position="235"/>
    </location>
</feature>